<name>A0A0V0TBM2_9BILA</name>
<dbReference type="AlphaFoldDB" id="A0A0V0TBM2"/>
<dbReference type="OrthoDB" id="5933614at2759"/>
<accession>A0A0V0TBM2</accession>
<sequence length="238" mass="27417">MECIEWLSGDRADIKNLYQLRIHKQGTDIELEHFNLSSKCDLVRIARRSTPYVRSVLLPLVCAEEVLQNMYVDGLVPMCDSLYAVKKFSDDCHTLIVRLRWRVSEVWYCRLSRRGAAAIKPPIPPTSKTPPVAFGPHNPTSWYLISRCSAGRSVIPCTAGRSVTDPRARRSLMIRWGSGSKPPRNKPLIYRRAASRETVSKTIWDQISVDPPRFSPAAKDFYILERRKARWIFSERER</sequence>
<dbReference type="EMBL" id="JYDJ01000397">
    <property type="protein sequence ID" value="KRX35955.1"/>
    <property type="molecule type" value="Genomic_DNA"/>
</dbReference>
<keyword evidence="2" id="KW-1185">Reference proteome</keyword>
<evidence type="ECO:0000313" key="2">
    <source>
        <dbReference type="Proteomes" id="UP000055048"/>
    </source>
</evidence>
<dbReference type="Proteomes" id="UP000055048">
    <property type="component" value="Unassembled WGS sequence"/>
</dbReference>
<proteinExistence type="predicted"/>
<reference evidence="1 2" key="1">
    <citation type="submission" date="2015-01" db="EMBL/GenBank/DDBJ databases">
        <title>Evolution of Trichinella species and genotypes.</title>
        <authorList>
            <person name="Korhonen P.K."/>
            <person name="Edoardo P."/>
            <person name="Giuseppe L.R."/>
            <person name="Gasser R.B."/>
        </authorList>
    </citation>
    <scope>NUCLEOTIDE SEQUENCE [LARGE SCALE GENOMIC DNA]</scope>
    <source>
        <strain evidence="1">ISS417</strain>
    </source>
</reference>
<evidence type="ECO:0000313" key="1">
    <source>
        <dbReference type="EMBL" id="KRX35955.1"/>
    </source>
</evidence>
<organism evidence="1 2">
    <name type="scientific">Trichinella murrelli</name>
    <dbReference type="NCBI Taxonomy" id="144512"/>
    <lineage>
        <taxon>Eukaryota</taxon>
        <taxon>Metazoa</taxon>
        <taxon>Ecdysozoa</taxon>
        <taxon>Nematoda</taxon>
        <taxon>Enoplea</taxon>
        <taxon>Dorylaimia</taxon>
        <taxon>Trichinellida</taxon>
        <taxon>Trichinellidae</taxon>
        <taxon>Trichinella</taxon>
    </lineage>
</organism>
<gene>
    <name evidence="1" type="ORF">T05_12333</name>
</gene>
<protein>
    <submittedName>
        <fullName evidence="1">Uncharacterized protein</fullName>
    </submittedName>
</protein>
<comment type="caution">
    <text evidence="1">The sequence shown here is derived from an EMBL/GenBank/DDBJ whole genome shotgun (WGS) entry which is preliminary data.</text>
</comment>